<dbReference type="AlphaFoldDB" id="A0A9W6SK12"/>
<dbReference type="Proteomes" id="UP001165079">
    <property type="component" value="Unassembled WGS sequence"/>
</dbReference>
<dbReference type="SUPFAM" id="SSF55729">
    <property type="entry name" value="Acyl-CoA N-acyltransferases (Nat)"/>
    <property type="match status" value="2"/>
</dbReference>
<evidence type="ECO:0000259" key="1">
    <source>
        <dbReference type="PROSITE" id="PS51186"/>
    </source>
</evidence>
<dbReference type="CDD" id="cd04301">
    <property type="entry name" value="NAT_SF"/>
    <property type="match status" value="1"/>
</dbReference>
<keyword evidence="3" id="KW-1185">Reference proteome</keyword>
<comment type="caution">
    <text evidence="2">The sequence shown here is derived from an EMBL/GenBank/DDBJ whole genome shotgun (WGS) entry which is preliminary data.</text>
</comment>
<evidence type="ECO:0000313" key="2">
    <source>
        <dbReference type="EMBL" id="GLZ77049.1"/>
    </source>
</evidence>
<dbReference type="Gene3D" id="3.40.630.30">
    <property type="match status" value="1"/>
</dbReference>
<dbReference type="InterPro" id="IPR000182">
    <property type="entry name" value="GNAT_dom"/>
</dbReference>
<organism evidence="2 3">
    <name type="scientific">Actinorhabdospora filicis</name>
    <dbReference type="NCBI Taxonomy" id="1785913"/>
    <lineage>
        <taxon>Bacteria</taxon>
        <taxon>Bacillati</taxon>
        <taxon>Actinomycetota</taxon>
        <taxon>Actinomycetes</taxon>
        <taxon>Micromonosporales</taxon>
        <taxon>Micromonosporaceae</taxon>
        <taxon>Actinorhabdospora</taxon>
    </lineage>
</organism>
<protein>
    <recommendedName>
        <fullName evidence="1">N-acetyltransferase domain-containing protein</fullName>
    </recommendedName>
</protein>
<evidence type="ECO:0000313" key="3">
    <source>
        <dbReference type="Proteomes" id="UP001165079"/>
    </source>
</evidence>
<gene>
    <name evidence="2" type="ORF">Afil01_18560</name>
</gene>
<dbReference type="InterPro" id="IPR016181">
    <property type="entry name" value="Acyl_CoA_acyltransferase"/>
</dbReference>
<name>A0A9W6SK12_9ACTN</name>
<accession>A0A9W6SK12</accession>
<dbReference type="RefSeq" id="WP_285662185.1">
    <property type="nucleotide sequence ID" value="NZ_BSTX01000001.1"/>
</dbReference>
<dbReference type="Pfam" id="PF13508">
    <property type="entry name" value="Acetyltransf_7"/>
    <property type="match status" value="1"/>
</dbReference>
<reference evidence="2" key="1">
    <citation type="submission" date="2023-03" db="EMBL/GenBank/DDBJ databases">
        <title>Actinorhabdospora filicis NBRC 111898.</title>
        <authorList>
            <person name="Ichikawa N."/>
            <person name="Sato H."/>
            <person name="Tonouchi N."/>
        </authorList>
    </citation>
    <scope>NUCLEOTIDE SEQUENCE</scope>
    <source>
        <strain evidence="2">NBRC 111898</strain>
    </source>
</reference>
<sequence length="342" mass="37568">MREHVELDIIAVTADSPSRDLEDWLDVKAAAHAVDMAAYYPFWRESALGGLTVDFPVVRTDYRLVRQGGVPVAAFHVSHQLKSNAAVGPFELSVHPAHRRRGIGTALIDAIVAEHKATGKKSVLTYALRTVPGGPARDESGIAFAKALGFTSPGTEIRRRVDLGAVDHTEAHAKAKAAAGERYSVVRFMDPMPEEYLADLAFVKRRLSADLAVYRDDWEATPHDTASLRGSEAAAAARLWRRPNVAIRDEESGRLVAWSNLSLMDADGVHADQGITVVLPEHRGHRLGALAKLELHRYAHEIAPGMRFIDTWNDGENVHMIRINEELGFVAVEAGDDVMRDI</sequence>
<dbReference type="EMBL" id="BSTX01000001">
    <property type="protein sequence ID" value="GLZ77049.1"/>
    <property type="molecule type" value="Genomic_DNA"/>
</dbReference>
<dbReference type="PROSITE" id="PS51186">
    <property type="entry name" value="GNAT"/>
    <property type="match status" value="1"/>
</dbReference>
<feature type="domain" description="N-acetyltransferase" evidence="1">
    <location>
        <begin position="10"/>
        <end position="176"/>
    </location>
</feature>
<dbReference type="GO" id="GO:0016747">
    <property type="term" value="F:acyltransferase activity, transferring groups other than amino-acyl groups"/>
    <property type="evidence" value="ECO:0007669"/>
    <property type="project" value="InterPro"/>
</dbReference>
<proteinExistence type="predicted"/>